<keyword evidence="2" id="KW-1185">Reference proteome</keyword>
<evidence type="ECO:0000313" key="2">
    <source>
        <dbReference type="Proteomes" id="UP001062165"/>
    </source>
</evidence>
<sequence length="505" mass="56536">MLKYTYLVVVCCGLLACEKPAIQIEEGKSRTIYPDMIGLNGNLTSMDQPWNHDGFVSAVESIGTTNFRYPAGTLGNYWDWDKGWLDASVPDSAMIKWVVENNIHTSDYRYTLENLAEGYRKTGFTPVFMLNMLSKDLAHSVRNLLRARDLGLPVKYIELGNELYFNLPYEMSVYPTPEDYGKTCQVWIDSLKVHFPEAKYALLGGYIKRRPRHTNWTQRALKYCTNADAITFHKYSPAGIDGRIEQKDITAGTEGTADLSTVTRTPPSGGLAAIQEWEVGLLQNDSTYANFLATARDAALYYQKINAPEGMEIWVTEFNMRDDMSGLRGTWANAFYDAKYYEVFMNSPVTITNIHNVIGSKFAQIFSSSDLMDFIKWKEVEAKPWALSSQGIATAAFAKATAGMTTSTKLEFSDDQELVNDLGATINTLAGWKFSTPDSAKLLLINYGRTPQTVRWDHLEDFSSALSYSAPAEAYITDGFADLLIEESLVGSSLILPPFSFTLVK</sequence>
<dbReference type="PROSITE" id="PS51257">
    <property type="entry name" value="PROKAR_LIPOPROTEIN"/>
    <property type="match status" value="1"/>
</dbReference>
<reference evidence="1" key="1">
    <citation type="submission" date="2022-10" db="EMBL/GenBank/DDBJ databases">
        <title>Comparative genomics and taxonomic characterization of three novel marine species of genus Reichenbachiella exhibiting antioxidant and polysaccharide degradation activities.</title>
        <authorList>
            <person name="Muhammad N."/>
            <person name="Lee Y.-J."/>
            <person name="Ko J."/>
            <person name="Kim S.-G."/>
        </authorList>
    </citation>
    <scope>NUCLEOTIDE SEQUENCE</scope>
    <source>
        <strain evidence="1">Wsw4-B4</strain>
    </source>
</reference>
<proteinExistence type="predicted"/>
<accession>A0ABY6D4G2</accession>
<dbReference type="EMBL" id="CP106735">
    <property type="protein sequence ID" value="UXX81042.1"/>
    <property type="molecule type" value="Genomic_DNA"/>
</dbReference>
<dbReference type="RefSeq" id="WP_263052771.1">
    <property type="nucleotide sequence ID" value="NZ_CP106735.1"/>
</dbReference>
<dbReference type="InterPro" id="IPR017853">
    <property type="entry name" value="GH"/>
</dbReference>
<dbReference type="SUPFAM" id="SSF51445">
    <property type="entry name" value="(Trans)glycosidases"/>
    <property type="match status" value="1"/>
</dbReference>
<organism evidence="1 2">
    <name type="scientific">Reichenbachiella carrageenanivorans</name>
    <dbReference type="NCBI Taxonomy" id="2979869"/>
    <lineage>
        <taxon>Bacteria</taxon>
        <taxon>Pseudomonadati</taxon>
        <taxon>Bacteroidota</taxon>
        <taxon>Cytophagia</taxon>
        <taxon>Cytophagales</taxon>
        <taxon>Reichenbachiellaceae</taxon>
        <taxon>Reichenbachiella</taxon>
    </lineage>
</organism>
<name>A0ABY6D4G2_9BACT</name>
<dbReference type="Proteomes" id="UP001062165">
    <property type="component" value="Chromosome"/>
</dbReference>
<evidence type="ECO:0000313" key="1">
    <source>
        <dbReference type="EMBL" id="UXX81042.1"/>
    </source>
</evidence>
<dbReference type="Gene3D" id="3.20.20.80">
    <property type="entry name" value="Glycosidases"/>
    <property type="match status" value="1"/>
</dbReference>
<protein>
    <recommendedName>
        <fullName evidence="3">Alpha-L-arabinofuranosidase</fullName>
    </recommendedName>
</protein>
<gene>
    <name evidence="1" type="ORF">N7E81_08010</name>
</gene>
<evidence type="ECO:0008006" key="3">
    <source>
        <dbReference type="Google" id="ProtNLM"/>
    </source>
</evidence>